<protein>
    <submittedName>
        <fullName evidence="2">Uncharacterized protein</fullName>
    </submittedName>
</protein>
<reference evidence="3" key="1">
    <citation type="submission" date="2012-07" db="EMBL/GenBank/DDBJ databases">
        <title>Genome of the Chinese tree shrew, a rising model animal genetically related to primates.</title>
        <authorList>
            <person name="Zhang G."/>
            <person name="Fan Y."/>
            <person name="Yao Y."/>
            <person name="Huang Z."/>
        </authorList>
    </citation>
    <scope>NUCLEOTIDE SEQUENCE [LARGE SCALE GENOMIC DNA]</scope>
</reference>
<reference evidence="3" key="2">
    <citation type="journal article" date="2013" name="Nat. Commun.">
        <title>Genome of the Chinese tree shrew.</title>
        <authorList>
            <person name="Fan Y."/>
            <person name="Huang Z.Y."/>
            <person name="Cao C.C."/>
            <person name="Chen C.S."/>
            <person name="Chen Y.X."/>
            <person name="Fan D.D."/>
            <person name="He J."/>
            <person name="Hou H.L."/>
            <person name="Hu L."/>
            <person name="Hu X.T."/>
            <person name="Jiang X.T."/>
            <person name="Lai R."/>
            <person name="Lang Y.S."/>
            <person name="Liang B."/>
            <person name="Liao S.G."/>
            <person name="Mu D."/>
            <person name="Ma Y.Y."/>
            <person name="Niu Y.Y."/>
            <person name="Sun X.Q."/>
            <person name="Xia J.Q."/>
            <person name="Xiao J."/>
            <person name="Xiong Z.Q."/>
            <person name="Xu L."/>
            <person name="Yang L."/>
            <person name="Zhang Y."/>
            <person name="Zhao W."/>
            <person name="Zhao X.D."/>
            <person name="Zheng Y.T."/>
            <person name="Zhou J.M."/>
            <person name="Zhu Y.B."/>
            <person name="Zhang G.J."/>
            <person name="Wang J."/>
            <person name="Yao Y.G."/>
        </authorList>
    </citation>
    <scope>NUCLEOTIDE SEQUENCE [LARGE SCALE GENOMIC DNA]</scope>
</reference>
<name>L9KK15_TUPCH</name>
<feature type="compositionally biased region" description="Polar residues" evidence="1">
    <location>
        <begin position="7"/>
        <end position="17"/>
    </location>
</feature>
<sequence length="69" mass="7463">MAFAALTSDSPRNTFTMDSCHEQSPRRISPGKTRLVQAPAHTCQRAFARTLNPHGADPGLLLAVTYPSP</sequence>
<keyword evidence="3" id="KW-1185">Reference proteome</keyword>
<dbReference type="EMBL" id="KB320787">
    <property type="protein sequence ID" value="ELW63300.1"/>
    <property type="molecule type" value="Genomic_DNA"/>
</dbReference>
<dbReference type="InParanoid" id="L9KK15"/>
<evidence type="ECO:0000256" key="1">
    <source>
        <dbReference type="SAM" id="MobiDB-lite"/>
    </source>
</evidence>
<dbReference type="Proteomes" id="UP000011518">
    <property type="component" value="Unassembled WGS sequence"/>
</dbReference>
<accession>L9KK15</accession>
<evidence type="ECO:0000313" key="2">
    <source>
        <dbReference type="EMBL" id="ELW63300.1"/>
    </source>
</evidence>
<gene>
    <name evidence="2" type="ORF">TREES_T100014126</name>
</gene>
<organism evidence="2 3">
    <name type="scientific">Tupaia chinensis</name>
    <name type="common">Chinese tree shrew</name>
    <name type="synonym">Tupaia belangeri chinensis</name>
    <dbReference type="NCBI Taxonomy" id="246437"/>
    <lineage>
        <taxon>Eukaryota</taxon>
        <taxon>Metazoa</taxon>
        <taxon>Chordata</taxon>
        <taxon>Craniata</taxon>
        <taxon>Vertebrata</taxon>
        <taxon>Euteleostomi</taxon>
        <taxon>Mammalia</taxon>
        <taxon>Eutheria</taxon>
        <taxon>Euarchontoglires</taxon>
        <taxon>Scandentia</taxon>
        <taxon>Tupaiidae</taxon>
        <taxon>Tupaia</taxon>
    </lineage>
</organism>
<feature type="region of interest" description="Disordered" evidence="1">
    <location>
        <begin position="1"/>
        <end position="35"/>
    </location>
</feature>
<proteinExistence type="predicted"/>
<evidence type="ECO:0000313" key="3">
    <source>
        <dbReference type="Proteomes" id="UP000011518"/>
    </source>
</evidence>
<dbReference type="AlphaFoldDB" id="L9KK15"/>